<dbReference type="RefSeq" id="WP_124875340.1">
    <property type="nucleotide sequence ID" value="NZ_CP034186.1"/>
</dbReference>
<dbReference type="Pfam" id="PF19459">
    <property type="entry name" value="DUF5996"/>
    <property type="match status" value="1"/>
</dbReference>
<evidence type="ECO:0000313" key="1">
    <source>
        <dbReference type="EMBL" id="AZI45081.1"/>
    </source>
</evidence>
<evidence type="ECO:0008006" key="3">
    <source>
        <dbReference type="Google" id="ProtNLM"/>
    </source>
</evidence>
<dbReference type="AlphaFoldDB" id="A0A3G8YTQ3"/>
<organism evidence="1 2">
    <name type="scientific">Deinococcus psychrotolerans</name>
    <dbReference type="NCBI Taxonomy" id="2489213"/>
    <lineage>
        <taxon>Bacteria</taxon>
        <taxon>Thermotogati</taxon>
        <taxon>Deinococcota</taxon>
        <taxon>Deinococci</taxon>
        <taxon>Deinococcales</taxon>
        <taxon>Deinococcaceae</taxon>
        <taxon>Deinococcus</taxon>
    </lineage>
</organism>
<gene>
    <name evidence="1" type="ORF">EHF33_19555</name>
</gene>
<reference evidence="1 2" key="1">
    <citation type="submission" date="2018-11" db="EMBL/GenBank/DDBJ databases">
        <title>Deinococcus shelandsis sp. nov., isolated from South Shetland Islands soil of Antarctica.</title>
        <authorList>
            <person name="Tian J."/>
        </authorList>
    </citation>
    <scope>NUCLEOTIDE SEQUENCE [LARGE SCALE GENOMIC DNA]</scope>
    <source>
        <strain evidence="1 2">S14-83T</strain>
        <plasmid evidence="1 2">unnamed2</plasmid>
    </source>
</reference>
<accession>A0A3G8YTQ3</accession>
<sequence length="311" mass="34614">MTPSHDAWPPLPLAPWQDTMETLHLWTQIVGKIRLALTPWNNHSWHVTLYPGARGLTTGPMHHPNGTFEIEFDFRRHHLAVISATGDERSFALEGLSVATFYEALMSALDTLGLNVEIRPTPVELPDPITPFPEDHAHAAYDPEAAQRYWRALLSIHRVFSVFRARFLGKVSPVHYFWGAADLAVTRFSGRTAPKHPGGAPNCADWVMEEAYSHELSSAGFWPGSGLGEAAFYAYAYPEPDGFRTAQVGPAATYYHEDLGEFVLPYEAVRTAADPDAALLEFLQSTYVAAAELGHWDRADLEFDSDRLPLS</sequence>
<name>A0A3G8YTQ3_9DEIO</name>
<dbReference type="Proteomes" id="UP000276417">
    <property type="component" value="Plasmid unnamed2"/>
</dbReference>
<keyword evidence="2" id="KW-1185">Reference proteome</keyword>
<proteinExistence type="predicted"/>
<protein>
    <recommendedName>
        <fullName evidence="3">Ava_C0101 and related proteins</fullName>
    </recommendedName>
</protein>
<geneLocation type="plasmid" evidence="1 2">
    <name>unnamed2</name>
</geneLocation>
<dbReference type="InterPro" id="IPR046038">
    <property type="entry name" value="DUF5996"/>
</dbReference>
<keyword evidence="1" id="KW-0614">Plasmid</keyword>
<dbReference type="OrthoDB" id="9800945at2"/>
<dbReference type="EMBL" id="CP034186">
    <property type="protein sequence ID" value="AZI45081.1"/>
    <property type="molecule type" value="Genomic_DNA"/>
</dbReference>
<evidence type="ECO:0000313" key="2">
    <source>
        <dbReference type="Proteomes" id="UP000276417"/>
    </source>
</evidence>
<dbReference type="KEGG" id="dph:EHF33_19555"/>